<keyword evidence="3" id="KW-1185">Reference proteome</keyword>
<dbReference type="Proteomes" id="UP000268014">
    <property type="component" value="Unassembled WGS sequence"/>
</dbReference>
<dbReference type="WBParaSite" id="HPLM_0002006001-mRNA-1">
    <property type="protein sequence ID" value="HPLM_0002006001-mRNA-1"/>
    <property type="gene ID" value="HPLM_0002006001"/>
</dbReference>
<dbReference type="EMBL" id="UZAF01021809">
    <property type="protein sequence ID" value="VDO81107.1"/>
    <property type="molecule type" value="Genomic_DNA"/>
</dbReference>
<proteinExistence type="predicted"/>
<feature type="region of interest" description="Disordered" evidence="1">
    <location>
        <begin position="1"/>
        <end position="23"/>
    </location>
</feature>
<reference evidence="2 3" key="2">
    <citation type="submission" date="2018-11" db="EMBL/GenBank/DDBJ databases">
        <authorList>
            <consortium name="Pathogen Informatics"/>
        </authorList>
    </citation>
    <scope>NUCLEOTIDE SEQUENCE [LARGE SCALE GENOMIC DNA]</scope>
    <source>
        <strain evidence="2 3">MHpl1</strain>
    </source>
</reference>
<evidence type="ECO:0000256" key="1">
    <source>
        <dbReference type="SAM" id="MobiDB-lite"/>
    </source>
</evidence>
<evidence type="ECO:0000313" key="4">
    <source>
        <dbReference type="WBParaSite" id="HPLM_0002006001-mRNA-1"/>
    </source>
</evidence>
<accession>A0A0N4X6R8</accession>
<name>A0A0N4X6R8_HAEPC</name>
<protein>
    <submittedName>
        <fullName evidence="4">BAG domain-containing protein</fullName>
    </submittedName>
</protein>
<evidence type="ECO:0000313" key="3">
    <source>
        <dbReference type="Proteomes" id="UP000268014"/>
    </source>
</evidence>
<evidence type="ECO:0000313" key="2">
    <source>
        <dbReference type="EMBL" id="VDO81107.1"/>
    </source>
</evidence>
<gene>
    <name evidence="2" type="ORF">HPLM_LOCUS20052</name>
</gene>
<dbReference type="AlphaFoldDB" id="A0A0N4X6R8"/>
<organism evidence="4">
    <name type="scientific">Haemonchus placei</name>
    <name type="common">Barber's pole worm</name>
    <dbReference type="NCBI Taxonomy" id="6290"/>
    <lineage>
        <taxon>Eukaryota</taxon>
        <taxon>Metazoa</taxon>
        <taxon>Ecdysozoa</taxon>
        <taxon>Nematoda</taxon>
        <taxon>Chromadorea</taxon>
        <taxon>Rhabditida</taxon>
        <taxon>Rhabditina</taxon>
        <taxon>Rhabditomorpha</taxon>
        <taxon>Strongyloidea</taxon>
        <taxon>Trichostrongylidae</taxon>
        <taxon>Haemonchus</taxon>
    </lineage>
</organism>
<reference evidence="4" key="1">
    <citation type="submission" date="2017-02" db="UniProtKB">
        <authorList>
            <consortium name="WormBaseParasite"/>
        </authorList>
    </citation>
    <scope>IDENTIFICATION</scope>
</reference>
<sequence length="116" mass="13155">MAANEENMENPVVQKEDENNVARVSSEQNVFPVGKVSEELDRVIIGIMRLPIEVEDELTDARIAEKYRNQLRKVLKNQVDWASERLERLKASAVGLKLCGHGNFQTLYDKGIESAQ</sequence>